<keyword evidence="6" id="KW-1185">Reference proteome</keyword>
<dbReference type="Pfam" id="PF07992">
    <property type="entry name" value="Pyr_redox_2"/>
    <property type="match status" value="1"/>
</dbReference>
<dbReference type="SMART" id="SM00100">
    <property type="entry name" value="cNMP"/>
    <property type="match status" value="1"/>
</dbReference>
<dbReference type="Gene3D" id="2.60.120.10">
    <property type="entry name" value="Jelly Rolls"/>
    <property type="match status" value="1"/>
</dbReference>
<dbReference type="InterPro" id="IPR000595">
    <property type="entry name" value="cNMP-bd_dom"/>
</dbReference>
<proteinExistence type="predicted"/>
<dbReference type="InterPro" id="IPR018490">
    <property type="entry name" value="cNMP-bd_dom_sf"/>
</dbReference>
<dbReference type="Proteomes" id="UP000253727">
    <property type="component" value="Unassembled WGS sequence"/>
</dbReference>
<reference evidence="5 6" key="1">
    <citation type="submission" date="2018-04" db="EMBL/GenBank/DDBJ databases">
        <title>Altererythrobacter sp. HME9302 genome sequencing and assembly.</title>
        <authorList>
            <person name="Kang H."/>
            <person name="Kim H."/>
            <person name="Joh K."/>
        </authorList>
    </citation>
    <scope>NUCLEOTIDE SEQUENCE [LARGE SCALE GENOMIC DNA]</scope>
    <source>
        <strain evidence="5 6">HME9302</strain>
    </source>
</reference>
<name>A0A369QD23_9SPHN</name>
<dbReference type="Gene3D" id="3.50.50.60">
    <property type="entry name" value="FAD/NAD(P)-binding domain"/>
    <property type="match status" value="2"/>
</dbReference>
<evidence type="ECO:0000256" key="2">
    <source>
        <dbReference type="ARBA" id="ARBA00022630"/>
    </source>
</evidence>
<dbReference type="AlphaFoldDB" id="A0A369QD23"/>
<comment type="caution">
    <text evidence="5">The sequence shown here is derived from an EMBL/GenBank/DDBJ whole genome shotgun (WGS) entry which is preliminary data.</text>
</comment>
<feature type="domain" description="Cyclic nucleotide-binding" evidence="4">
    <location>
        <begin position="12"/>
        <end position="131"/>
    </location>
</feature>
<gene>
    <name evidence="5" type="ORF">HME9302_02035</name>
</gene>
<evidence type="ECO:0000313" key="6">
    <source>
        <dbReference type="Proteomes" id="UP000253727"/>
    </source>
</evidence>
<keyword evidence="3 5" id="KW-0560">Oxidoreductase</keyword>
<dbReference type="PANTHER" id="PTHR48105">
    <property type="entry name" value="THIOREDOXIN REDUCTASE 1-RELATED-RELATED"/>
    <property type="match status" value="1"/>
</dbReference>
<dbReference type="InterPro" id="IPR023753">
    <property type="entry name" value="FAD/NAD-binding_dom"/>
</dbReference>
<evidence type="ECO:0000256" key="1">
    <source>
        <dbReference type="ARBA" id="ARBA00018719"/>
    </source>
</evidence>
<dbReference type="EMBL" id="QBKA01000002">
    <property type="protein sequence ID" value="RDC60819.1"/>
    <property type="molecule type" value="Genomic_DNA"/>
</dbReference>
<dbReference type="InterPro" id="IPR014710">
    <property type="entry name" value="RmlC-like_jellyroll"/>
</dbReference>
<dbReference type="SUPFAM" id="SSF51206">
    <property type="entry name" value="cAMP-binding domain-like"/>
    <property type="match status" value="1"/>
</dbReference>
<dbReference type="Pfam" id="PF00027">
    <property type="entry name" value="cNMP_binding"/>
    <property type="match status" value="1"/>
</dbReference>
<dbReference type="CDD" id="cd00038">
    <property type="entry name" value="CAP_ED"/>
    <property type="match status" value="1"/>
</dbReference>
<evidence type="ECO:0000256" key="3">
    <source>
        <dbReference type="ARBA" id="ARBA00023002"/>
    </source>
</evidence>
<dbReference type="OrthoDB" id="9786503at2"/>
<keyword evidence="2" id="KW-0285">Flavoprotein</keyword>
<protein>
    <recommendedName>
        <fullName evidence="1">Thioredoxin reductase</fullName>
    </recommendedName>
</protein>
<dbReference type="GO" id="GO:0016491">
    <property type="term" value="F:oxidoreductase activity"/>
    <property type="evidence" value="ECO:0007669"/>
    <property type="project" value="UniProtKB-KW"/>
</dbReference>
<dbReference type="PRINTS" id="PR00469">
    <property type="entry name" value="PNDRDTASEII"/>
</dbReference>
<dbReference type="SUPFAM" id="SSF51905">
    <property type="entry name" value="FAD/NAD(P)-binding domain"/>
    <property type="match status" value="1"/>
</dbReference>
<organism evidence="5 6">
    <name type="scientific">Alteripontixanthobacter maritimus</name>
    <dbReference type="NCBI Taxonomy" id="2161824"/>
    <lineage>
        <taxon>Bacteria</taxon>
        <taxon>Pseudomonadati</taxon>
        <taxon>Pseudomonadota</taxon>
        <taxon>Alphaproteobacteria</taxon>
        <taxon>Sphingomonadales</taxon>
        <taxon>Erythrobacteraceae</taxon>
        <taxon>Alteripontixanthobacter</taxon>
    </lineage>
</organism>
<sequence length="566" mass="61087">MEQIGEHLETMQRRALDPAHVDAIAAIARERSYDAGEMVAEVGQPMDRFVYVIEGEIEVVDPYSGERMIESSLGPTQFMGELAFLNAGSFTLPMRAAKPTRTYEAPREAMLDLMAKVPELSDHIITVFSARRRNQYEANRSSIKLIGADKDAAVRKVASFLSRNRIPFQSFDLDGKDEESAQLCKIADHEPSVIFDKDTVVDAPTPVKVARLLGLDLDICHDEPVDLLIVGGGPAGTAAAVYAGSEGLNALVVEDIAIGGQAGTSSRIENYMGFPTGISGADLVYRGQIQALKFGTRFAMPRRVTGLSRSEDGTFCITLDHDDPEDRLESTECESSSSGQLCATAILVATGVQYRKLPIDRLEEFEGKGIFYAATEMEARYCANREAVIVGGGNSAGQAAMFLSRGAKHVHILVRGDSLADSMSSYLEERLVADERITIHYNSEVSALDGDEWLDAIEVDTPDGKETLECGALFIMVGAAPNTDWLQGHVELDERGFVKTGEAAGSESIFATSTAGIYAVGDVRHGSVKRVASAVGEGSVVVSAIWQYVAQHSESVRAGDRSQDGE</sequence>
<dbReference type="RefSeq" id="WP_115366902.1">
    <property type="nucleotide sequence ID" value="NZ_QBKA01000002.1"/>
</dbReference>
<dbReference type="PRINTS" id="PR00368">
    <property type="entry name" value="FADPNR"/>
</dbReference>
<dbReference type="PROSITE" id="PS50042">
    <property type="entry name" value="CNMP_BINDING_3"/>
    <property type="match status" value="1"/>
</dbReference>
<evidence type="ECO:0000259" key="4">
    <source>
        <dbReference type="PROSITE" id="PS50042"/>
    </source>
</evidence>
<accession>A0A369QD23</accession>
<dbReference type="InterPro" id="IPR050097">
    <property type="entry name" value="Ferredoxin-NADP_redctase_2"/>
</dbReference>
<evidence type="ECO:0000313" key="5">
    <source>
        <dbReference type="EMBL" id="RDC60819.1"/>
    </source>
</evidence>
<dbReference type="InterPro" id="IPR036188">
    <property type="entry name" value="FAD/NAD-bd_sf"/>
</dbReference>